<dbReference type="Proteomes" id="UP000284120">
    <property type="component" value="Unassembled WGS sequence"/>
</dbReference>
<dbReference type="InterPro" id="IPR010982">
    <property type="entry name" value="Lambda_DNA-bd_dom_sf"/>
</dbReference>
<dbReference type="InterPro" id="IPR014710">
    <property type="entry name" value="RmlC-like_jellyroll"/>
</dbReference>
<dbReference type="Gene3D" id="2.60.120.10">
    <property type="entry name" value="Jelly Rolls"/>
    <property type="match status" value="1"/>
</dbReference>
<evidence type="ECO:0000259" key="2">
    <source>
        <dbReference type="PROSITE" id="PS50943"/>
    </source>
</evidence>
<dbReference type="CDD" id="cd02209">
    <property type="entry name" value="cupin_XRE_C"/>
    <property type="match status" value="1"/>
</dbReference>
<dbReference type="GO" id="GO:0003677">
    <property type="term" value="F:DNA binding"/>
    <property type="evidence" value="ECO:0007669"/>
    <property type="project" value="UniProtKB-KW"/>
</dbReference>
<dbReference type="Pfam" id="PF07883">
    <property type="entry name" value="Cupin_2"/>
    <property type="match status" value="1"/>
</dbReference>
<organism evidence="3 4">
    <name type="scientific">Pedobacter chitinilyticus</name>
    <dbReference type="NCBI Taxonomy" id="2233776"/>
    <lineage>
        <taxon>Bacteria</taxon>
        <taxon>Pseudomonadati</taxon>
        <taxon>Bacteroidota</taxon>
        <taxon>Sphingobacteriia</taxon>
        <taxon>Sphingobacteriales</taxon>
        <taxon>Sphingobacteriaceae</taxon>
        <taxon>Pedobacter</taxon>
    </lineage>
</organism>
<dbReference type="SMART" id="SM00530">
    <property type="entry name" value="HTH_XRE"/>
    <property type="match status" value="1"/>
</dbReference>
<dbReference type="PROSITE" id="PS50943">
    <property type="entry name" value="HTH_CROC1"/>
    <property type="match status" value="1"/>
</dbReference>
<dbReference type="SUPFAM" id="SSF51182">
    <property type="entry name" value="RmlC-like cupins"/>
    <property type="match status" value="1"/>
</dbReference>
<dbReference type="PANTHER" id="PTHR46797:SF2">
    <property type="entry name" value="TRANSCRIPTIONAL REGULATOR"/>
    <property type="match status" value="1"/>
</dbReference>
<dbReference type="CDD" id="cd00093">
    <property type="entry name" value="HTH_XRE"/>
    <property type="match status" value="1"/>
</dbReference>
<accession>A0A3S3PHA8</accession>
<dbReference type="RefSeq" id="WP_113646640.1">
    <property type="nucleotide sequence ID" value="NZ_QMHN01000002.1"/>
</dbReference>
<name>A0A3S3PHA8_9SPHI</name>
<dbReference type="InterPro" id="IPR013096">
    <property type="entry name" value="Cupin_2"/>
</dbReference>
<dbReference type="Pfam" id="PF01381">
    <property type="entry name" value="HTH_3"/>
    <property type="match status" value="1"/>
</dbReference>
<dbReference type="InterPro" id="IPR011051">
    <property type="entry name" value="RmlC_Cupin_sf"/>
</dbReference>
<feature type="domain" description="HTH cro/C1-type" evidence="2">
    <location>
        <begin position="13"/>
        <end position="67"/>
    </location>
</feature>
<dbReference type="GO" id="GO:0003700">
    <property type="term" value="F:DNA-binding transcription factor activity"/>
    <property type="evidence" value="ECO:0007669"/>
    <property type="project" value="TreeGrafter"/>
</dbReference>
<proteinExistence type="predicted"/>
<dbReference type="GO" id="GO:0005829">
    <property type="term" value="C:cytosol"/>
    <property type="evidence" value="ECO:0007669"/>
    <property type="project" value="TreeGrafter"/>
</dbReference>
<protein>
    <submittedName>
        <fullName evidence="3">XRE family transcriptional regulator</fullName>
    </submittedName>
</protein>
<comment type="caution">
    <text evidence="3">The sequence shown here is derived from an EMBL/GenBank/DDBJ whole genome shotgun (WGS) entry which is preliminary data.</text>
</comment>
<dbReference type="OrthoDB" id="9805356at2"/>
<evidence type="ECO:0000256" key="1">
    <source>
        <dbReference type="ARBA" id="ARBA00023125"/>
    </source>
</evidence>
<evidence type="ECO:0000313" key="3">
    <source>
        <dbReference type="EMBL" id="RWU08115.1"/>
    </source>
</evidence>
<dbReference type="InterPro" id="IPR050807">
    <property type="entry name" value="TransReg_Diox_bact_type"/>
</dbReference>
<evidence type="ECO:0000313" key="4">
    <source>
        <dbReference type="Proteomes" id="UP000284120"/>
    </source>
</evidence>
<gene>
    <name evidence="3" type="ORF">DPV69_06960</name>
</gene>
<dbReference type="InterPro" id="IPR001387">
    <property type="entry name" value="Cro/C1-type_HTH"/>
</dbReference>
<dbReference type="SUPFAM" id="SSF47413">
    <property type="entry name" value="lambda repressor-like DNA-binding domains"/>
    <property type="match status" value="1"/>
</dbReference>
<dbReference type="Gene3D" id="1.10.260.40">
    <property type="entry name" value="lambda repressor-like DNA-binding domains"/>
    <property type="match status" value="1"/>
</dbReference>
<keyword evidence="4" id="KW-1185">Reference proteome</keyword>
<dbReference type="AlphaFoldDB" id="A0A3S3PHA8"/>
<reference evidence="3 4" key="1">
    <citation type="submission" date="2018-06" db="EMBL/GenBank/DDBJ databases">
        <title>Pedobacter endophyticus sp. nov., an endophytic bacterium isolated from a leaf of Triticum aestivum.</title>
        <authorList>
            <person name="Zhang L."/>
        </authorList>
    </citation>
    <scope>NUCLEOTIDE SEQUENCE [LARGE SCALE GENOMIC DNA]</scope>
    <source>
        <strain evidence="3 4">CM134L-2</strain>
    </source>
</reference>
<dbReference type="PANTHER" id="PTHR46797">
    <property type="entry name" value="HTH-TYPE TRANSCRIPTIONAL REGULATOR"/>
    <property type="match status" value="1"/>
</dbReference>
<keyword evidence="1" id="KW-0238">DNA-binding</keyword>
<sequence length="189" mass="21673">MKDHALLQISQKIKDIRKSMNMTVQELADKAEVTKGLISQIENSRTVPSLLVLIQIIKALDIDINVFFKDINANKKETPILVVRANQTKPFEKEDAVGYQYNRIFSKSIKSSTTDFVLLELEPGAEREMVKTEAFEFKYIISGEVTYKFEKKNIILKEGDSMFFDGRIAHSPVNKSNLKALMLVVYFFE</sequence>
<dbReference type="EMBL" id="SAYW01000002">
    <property type="protein sequence ID" value="RWU08115.1"/>
    <property type="molecule type" value="Genomic_DNA"/>
</dbReference>